<gene>
    <name evidence="1" type="ORF">O3P69_000401</name>
</gene>
<protein>
    <submittedName>
        <fullName evidence="1">Uncharacterized protein</fullName>
    </submittedName>
</protein>
<dbReference type="Proteomes" id="UP001487740">
    <property type="component" value="Unassembled WGS sequence"/>
</dbReference>
<name>A0AAW0UU87_SCYPA</name>
<accession>A0AAW0UU87</accession>
<keyword evidence="2" id="KW-1185">Reference proteome</keyword>
<proteinExistence type="predicted"/>
<evidence type="ECO:0000313" key="1">
    <source>
        <dbReference type="EMBL" id="KAK8403239.1"/>
    </source>
</evidence>
<reference evidence="1 2" key="1">
    <citation type="submission" date="2023-03" db="EMBL/GenBank/DDBJ databases">
        <title>High-quality genome of Scylla paramamosain provides insights in environmental adaptation.</title>
        <authorList>
            <person name="Zhang L."/>
        </authorList>
    </citation>
    <scope>NUCLEOTIDE SEQUENCE [LARGE SCALE GENOMIC DNA]</scope>
    <source>
        <strain evidence="1">LZ_2023a</strain>
        <tissue evidence="1">Muscle</tissue>
    </source>
</reference>
<comment type="caution">
    <text evidence="1">The sequence shown here is derived from an EMBL/GenBank/DDBJ whole genome shotgun (WGS) entry which is preliminary data.</text>
</comment>
<sequence>MMVRSYSNASNNKSNTLTQSYLSNPGKWPLMGITLGQVVDRAERLYGEREVVVSVFQGIRKNYAQLKEEADFTWLPCRVMCNIFT</sequence>
<dbReference type="EMBL" id="JARAKH010000006">
    <property type="protein sequence ID" value="KAK8403239.1"/>
    <property type="molecule type" value="Genomic_DNA"/>
</dbReference>
<organism evidence="1 2">
    <name type="scientific">Scylla paramamosain</name>
    <name type="common">Mud crab</name>
    <dbReference type="NCBI Taxonomy" id="85552"/>
    <lineage>
        <taxon>Eukaryota</taxon>
        <taxon>Metazoa</taxon>
        <taxon>Ecdysozoa</taxon>
        <taxon>Arthropoda</taxon>
        <taxon>Crustacea</taxon>
        <taxon>Multicrustacea</taxon>
        <taxon>Malacostraca</taxon>
        <taxon>Eumalacostraca</taxon>
        <taxon>Eucarida</taxon>
        <taxon>Decapoda</taxon>
        <taxon>Pleocyemata</taxon>
        <taxon>Brachyura</taxon>
        <taxon>Eubrachyura</taxon>
        <taxon>Portunoidea</taxon>
        <taxon>Portunidae</taxon>
        <taxon>Portuninae</taxon>
        <taxon>Scylla</taxon>
    </lineage>
</organism>
<dbReference type="AlphaFoldDB" id="A0AAW0UU87"/>
<evidence type="ECO:0000313" key="2">
    <source>
        <dbReference type="Proteomes" id="UP001487740"/>
    </source>
</evidence>